<sequence length="92" mass="9764">MKPLLAAIAFPVALLLAAPAHADGDSFYKYIDDHGILRYEFPGGLLATGLQMCQMLHAGQTPEQVRAMGGLAIMDTAGVLEAAQHELCPDTL</sequence>
<dbReference type="OrthoDB" id="4749236at2"/>
<feature type="chain" id="PRO_5008614170" description="DUF732 domain-containing protein" evidence="1">
    <location>
        <begin position="23"/>
        <end position="92"/>
    </location>
</feature>
<dbReference type="AlphaFoldDB" id="A0A1B8SK54"/>
<feature type="signal peptide" evidence="1">
    <location>
        <begin position="1"/>
        <end position="22"/>
    </location>
</feature>
<dbReference type="Pfam" id="PF05305">
    <property type="entry name" value="DUF732"/>
    <property type="match status" value="1"/>
</dbReference>
<dbReference type="PATRIC" id="fig|354243.3.peg.958"/>
<protein>
    <recommendedName>
        <fullName evidence="2">DUF732 domain-containing protein</fullName>
    </recommendedName>
</protein>
<keyword evidence="4" id="KW-1185">Reference proteome</keyword>
<evidence type="ECO:0000313" key="4">
    <source>
        <dbReference type="Proteomes" id="UP000092668"/>
    </source>
</evidence>
<feature type="domain" description="DUF732" evidence="2">
    <location>
        <begin position="25"/>
        <end position="90"/>
    </location>
</feature>
<reference evidence="3 4" key="1">
    <citation type="submission" date="2015-06" db="EMBL/GenBank/DDBJ databases">
        <title>Genome sequence of Mycobacterium kumamotonense strain Roo.</title>
        <authorList>
            <person name="Greninger A.L."/>
            <person name="Cunningham G."/>
            <person name="Miller S."/>
        </authorList>
    </citation>
    <scope>NUCLEOTIDE SEQUENCE [LARGE SCALE GENOMIC DNA]</scope>
    <source>
        <strain evidence="3 4">Roo</strain>
    </source>
</reference>
<dbReference type="EMBL" id="LFOE01000003">
    <property type="protein sequence ID" value="OBY33097.1"/>
    <property type="molecule type" value="Genomic_DNA"/>
</dbReference>
<evidence type="ECO:0000313" key="3">
    <source>
        <dbReference type="EMBL" id="OBY33097.1"/>
    </source>
</evidence>
<accession>A0A1B8SK54</accession>
<name>A0A1B8SK54_9MYCO</name>
<organism evidence="3 4">
    <name type="scientific">Mycolicibacter kumamotonensis</name>
    <dbReference type="NCBI Taxonomy" id="354243"/>
    <lineage>
        <taxon>Bacteria</taxon>
        <taxon>Bacillati</taxon>
        <taxon>Actinomycetota</taxon>
        <taxon>Actinomycetes</taxon>
        <taxon>Mycobacteriales</taxon>
        <taxon>Mycobacteriaceae</taxon>
        <taxon>Mycolicibacter</taxon>
    </lineage>
</organism>
<comment type="caution">
    <text evidence="3">The sequence shown here is derived from an EMBL/GenBank/DDBJ whole genome shotgun (WGS) entry which is preliminary data.</text>
</comment>
<dbReference type="Proteomes" id="UP000092668">
    <property type="component" value="Unassembled WGS sequence"/>
</dbReference>
<proteinExistence type="predicted"/>
<evidence type="ECO:0000259" key="2">
    <source>
        <dbReference type="Pfam" id="PF05305"/>
    </source>
</evidence>
<dbReference type="InterPro" id="IPR007969">
    <property type="entry name" value="DUF732"/>
</dbReference>
<keyword evidence="1" id="KW-0732">Signal</keyword>
<evidence type="ECO:0000256" key="1">
    <source>
        <dbReference type="SAM" id="SignalP"/>
    </source>
</evidence>
<gene>
    <name evidence="3" type="ORF">ACT18_04545</name>
</gene>
<dbReference type="RefSeq" id="WP_065287265.1">
    <property type="nucleotide sequence ID" value="NZ_LFOE01000003.1"/>
</dbReference>